<name>A0AAN6V1D8_9PEZI</name>
<organism evidence="3 4">
    <name type="scientific">Dichotomopilus funicola</name>
    <dbReference type="NCBI Taxonomy" id="1934379"/>
    <lineage>
        <taxon>Eukaryota</taxon>
        <taxon>Fungi</taxon>
        <taxon>Dikarya</taxon>
        <taxon>Ascomycota</taxon>
        <taxon>Pezizomycotina</taxon>
        <taxon>Sordariomycetes</taxon>
        <taxon>Sordariomycetidae</taxon>
        <taxon>Sordariales</taxon>
        <taxon>Chaetomiaceae</taxon>
        <taxon>Dichotomopilus</taxon>
    </lineage>
</organism>
<sequence length="216" mass="24184">MAERHAPAPRAVGAGISKARNGVPSSVSVRRNLFQSHATRRVPAIPSAAPSDDMHMDTEAAAAATAASASHRDHHLHQQNVFHNHHHLQQHNSQFQPLSDSRGSPSPFAHRNDEDDIVVRDHNGEIELEDPPTPMVDDDPQQLEALEAQHEDEMERQRLAEAVKQHQIGMGQQHGLPVEHEAELVEAVKASLRAKVAELDEDNWLYELARRRQQHR</sequence>
<dbReference type="RefSeq" id="XP_062635661.1">
    <property type="nucleotide sequence ID" value="XM_062781248.1"/>
</dbReference>
<gene>
    <name evidence="3" type="ORF">C8A04DRAFT_30084</name>
</gene>
<evidence type="ECO:0000313" key="4">
    <source>
        <dbReference type="Proteomes" id="UP001302676"/>
    </source>
</evidence>
<reference evidence="3" key="1">
    <citation type="journal article" date="2023" name="Mol. Phylogenet. Evol.">
        <title>Genome-scale phylogeny and comparative genomics of the fungal order Sordariales.</title>
        <authorList>
            <person name="Hensen N."/>
            <person name="Bonometti L."/>
            <person name="Westerberg I."/>
            <person name="Brannstrom I.O."/>
            <person name="Guillou S."/>
            <person name="Cros-Aarteil S."/>
            <person name="Calhoun S."/>
            <person name="Haridas S."/>
            <person name="Kuo A."/>
            <person name="Mondo S."/>
            <person name="Pangilinan J."/>
            <person name="Riley R."/>
            <person name="LaButti K."/>
            <person name="Andreopoulos B."/>
            <person name="Lipzen A."/>
            <person name="Chen C."/>
            <person name="Yan M."/>
            <person name="Daum C."/>
            <person name="Ng V."/>
            <person name="Clum A."/>
            <person name="Steindorff A."/>
            <person name="Ohm R.A."/>
            <person name="Martin F."/>
            <person name="Silar P."/>
            <person name="Natvig D.O."/>
            <person name="Lalanne C."/>
            <person name="Gautier V."/>
            <person name="Ament-Velasquez S.L."/>
            <person name="Kruys A."/>
            <person name="Hutchinson M.I."/>
            <person name="Powell A.J."/>
            <person name="Barry K."/>
            <person name="Miller A.N."/>
            <person name="Grigoriev I.V."/>
            <person name="Debuchy R."/>
            <person name="Gladieux P."/>
            <person name="Hiltunen Thoren M."/>
            <person name="Johannesson H."/>
        </authorList>
    </citation>
    <scope>NUCLEOTIDE SEQUENCE</scope>
    <source>
        <strain evidence="3">CBS 141.50</strain>
    </source>
</reference>
<evidence type="ECO:0000256" key="2">
    <source>
        <dbReference type="SAM" id="MobiDB-lite"/>
    </source>
</evidence>
<feature type="coiled-coil region" evidence="1">
    <location>
        <begin position="143"/>
        <end position="202"/>
    </location>
</feature>
<dbReference type="Proteomes" id="UP001302676">
    <property type="component" value="Unassembled WGS sequence"/>
</dbReference>
<accession>A0AAN6V1D8</accession>
<proteinExistence type="predicted"/>
<feature type="region of interest" description="Disordered" evidence="2">
    <location>
        <begin position="1"/>
        <end position="27"/>
    </location>
</feature>
<dbReference type="AlphaFoldDB" id="A0AAN6V1D8"/>
<evidence type="ECO:0000256" key="1">
    <source>
        <dbReference type="SAM" id="Coils"/>
    </source>
</evidence>
<evidence type="ECO:0000313" key="3">
    <source>
        <dbReference type="EMBL" id="KAK4142290.1"/>
    </source>
</evidence>
<dbReference type="GeneID" id="87817861"/>
<comment type="caution">
    <text evidence="3">The sequence shown here is derived from an EMBL/GenBank/DDBJ whole genome shotgun (WGS) entry which is preliminary data.</text>
</comment>
<keyword evidence="1" id="KW-0175">Coiled coil</keyword>
<feature type="region of interest" description="Disordered" evidence="2">
    <location>
        <begin position="87"/>
        <end position="112"/>
    </location>
</feature>
<keyword evidence="4" id="KW-1185">Reference proteome</keyword>
<dbReference type="EMBL" id="MU853599">
    <property type="protein sequence ID" value="KAK4142290.1"/>
    <property type="molecule type" value="Genomic_DNA"/>
</dbReference>
<reference evidence="3" key="2">
    <citation type="submission" date="2023-05" db="EMBL/GenBank/DDBJ databases">
        <authorList>
            <consortium name="Lawrence Berkeley National Laboratory"/>
            <person name="Steindorff A."/>
            <person name="Hensen N."/>
            <person name="Bonometti L."/>
            <person name="Westerberg I."/>
            <person name="Brannstrom I.O."/>
            <person name="Guillou S."/>
            <person name="Cros-Aarteil S."/>
            <person name="Calhoun S."/>
            <person name="Haridas S."/>
            <person name="Kuo A."/>
            <person name="Mondo S."/>
            <person name="Pangilinan J."/>
            <person name="Riley R."/>
            <person name="Labutti K."/>
            <person name="Andreopoulos B."/>
            <person name="Lipzen A."/>
            <person name="Chen C."/>
            <person name="Yanf M."/>
            <person name="Daum C."/>
            <person name="Ng V."/>
            <person name="Clum A."/>
            <person name="Ohm R."/>
            <person name="Martin F."/>
            <person name="Silar P."/>
            <person name="Natvig D."/>
            <person name="Lalanne C."/>
            <person name="Gautier V."/>
            <person name="Ament-Velasquez S.L."/>
            <person name="Kruys A."/>
            <person name="Hutchinson M.I."/>
            <person name="Powell A.J."/>
            <person name="Barry K."/>
            <person name="Miller A.N."/>
            <person name="Grigoriev I.V."/>
            <person name="Debuchy R."/>
            <person name="Gladieux P."/>
            <person name="Thoren M.H."/>
            <person name="Johannesson H."/>
        </authorList>
    </citation>
    <scope>NUCLEOTIDE SEQUENCE</scope>
    <source>
        <strain evidence="3">CBS 141.50</strain>
    </source>
</reference>
<protein>
    <submittedName>
        <fullName evidence="3">Uncharacterized protein</fullName>
    </submittedName>
</protein>